<dbReference type="GeneID" id="86055478"/>
<dbReference type="Proteomes" id="UP000436047">
    <property type="component" value="Unassembled WGS sequence"/>
</dbReference>
<proteinExistence type="predicted"/>
<dbReference type="EMBL" id="VUMI01000042">
    <property type="protein sequence ID" value="MSS90624.1"/>
    <property type="molecule type" value="Genomic_DNA"/>
</dbReference>
<evidence type="ECO:0000313" key="1">
    <source>
        <dbReference type="EMBL" id="MSS90624.1"/>
    </source>
</evidence>
<evidence type="ECO:0008006" key="3">
    <source>
        <dbReference type="Google" id="ProtNLM"/>
    </source>
</evidence>
<name>A0A6N7WLP1_9FIRM</name>
<protein>
    <recommendedName>
        <fullName evidence="3">Glycosyltransferase family 2 protein</fullName>
    </recommendedName>
</protein>
<dbReference type="AlphaFoldDB" id="A0A6N7WLP1"/>
<dbReference type="RefSeq" id="WP_154467079.1">
    <property type="nucleotide sequence ID" value="NZ_VUMI01000042.1"/>
</dbReference>
<evidence type="ECO:0000313" key="2">
    <source>
        <dbReference type="Proteomes" id="UP000436047"/>
    </source>
</evidence>
<reference evidence="1 2" key="1">
    <citation type="submission" date="2019-08" db="EMBL/GenBank/DDBJ databases">
        <title>In-depth cultivation of the pig gut microbiome towards novel bacterial diversity and tailored functional studies.</title>
        <authorList>
            <person name="Wylensek D."/>
            <person name="Hitch T.C.A."/>
            <person name="Clavel T."/>
        </authorList>
    </citation>
    <scope>NUCLEOTIDE SEQUENCE [LARGE SCALE GENOMIC DNA]</scope>
    <source>
        <strain evidence="1 2">WCA-389-WT-23B</strain>
    </source>
</reference>
<sequence>MMKEKKNFSNDLSILVYSCKKNSDMWDIFLRLFRKYWEFCKYELVLVTDSLPDEYKKTNVLHFDREIIFDGQWSEMILNALEVVNKPYVMLWMDDYLLCDYVNNNKIDELIQIAQKYSAANLRLMESPIIPCEVFDGVKNIGCYKPGTAYSISTQVGIWDSKFLNKYIKLNWSAWDFERLGSLEIKDNKHPFLVTLDYAFPYEEAVRRGKWMDNGVRLCKRNGIKIDSNKRKIMTNWDLTKIYFKGAILEINPTLVMKVQNFFNKSKN</sequence>
<comment type="caution">
    <text evidence="1">The sequence shown here is derived from an EMBL/GenBank/DDBJ whole genome shotgun (WGS) entry which is preliminary data.</text>
</comment>
<gene>
    <name evidence="1" type="ORF">FYJ45_20855</name>
</gene>
<keyword evidence="2" id="KW-1185">Reference proteome</keyword>
<accession>A0A6N7WLP1</accession>
<organism evidence="1 2">
    <name type="scientific">Eisenbergiella porci</name>
    <dbReference type="NCBI Taxonomy" id="2652274"/>
    <lineage>
        <taxon>Bacteria</taxon>
        <taxon>Bacillati</taxon>
        <taxon>Bacillota</taxon>
        <taxon>Clostridia</taxon>
        <taxon>Lachnospirales</taxon>
        <taxon>Lachnospiraceae</taxon>
        <taxon>Eisenbergiella</taxon>
    </lineage>
</organism>